<reference evidence="6 7" key="1">
    <citation type="journal article" date="2023" name="bioRxiv">
        <title>Conserved and derived expression patterns and positive selection on dental genes reveal complex evolutionary context of ever-growing rodent molars.</title>
        <authorList>
            <person name="Calamari Z.T."/>
            <person name="Song A."/>
            <person name="Cohen E."/>
            <person name="Akter M."/>
            <person name="Roy R.D."/>
            <person name="Hallikas O."/>
            <person name="Christensen M.M."/>
            <person name="Li P."/>
            <person name="Marangoni P."/>
            <person name="Jernvall J."/>
            <person name="Klein O.D."/>
        </authorList>
    </citation>
    <scope>NUCLEOTIDE SEQUENCE [LARGE SCALE GENOMIC DNA]</scope>
    <source>
        <strain evidence="6">V071</strain>
    </source>
</reference>
<feature type="compositionally biased region" description="Basic and acidic residues" evidence="4">
    <location>
        <begin position="243"/>
        <end position="253"/>
    </location>
</feature>
<dbReference type="GO" id="GO:0022625">
    <property type="term" value="C:cytosolic large ribosomal subunit"/>
    <property type="evidence" value="ECO:0007669"/>
    <property type="project" value="TreeGrafter"/>
</dbReference>
<name>A0AAW0I850_MYOGA</name>
<dbReference type="Proteomes" id="UP001488838">
    <property type="component" value="Unassembled WGS sequence"/>
</dbReference>
<dbReference type="Gene3D" id="2.30.30.30">
    <property type="match status" value="1"/>
</dbReference>
<dbReference type="InterPro" id="IPR014722">
    <property type="entry name" value="Rib_uL2_dom2"/>
</dbReference>
<dbReference type="EMBL" id="JBBHLL010000191">
    <property type="protein sequence ID" value="KAK7810638.1"/>
    <property type="molecule type" value="Genomic_DNA"/>
</dbReference>
<evidence type="ECO:0000313" key="6">
    <source>
        <dbReference type="EMBL" id="KAK7810638.1"/>
    </source>
</evidence>
<dbReference type="AlphaFoldDB" id="A0AAW0I850"/>
<gene>
    <name evidence="6" type="ORF">U0070_022974</name>
</gene>
<evidence type="ECO:0000256" key="4">
    <source>
        <dbReference type="SAM" id="MobiDB-lite"/>
    </source>
</evidence>
<evidence type="ECO:0000259" key="5">
    <source>
        <dbReference type="SMART" id="SM01382"/>
    </source>
</evidence>
<evidence type="ECO:0000256" key="2">
    <source>
        <dbReference type="ARBA" id="ARBA00022980"/>
    </source>
</evidence>
<evidence type="ECO:0000256" key="3">
    <source>
        <dbReference type="ARBA" id="ARBA00023274"/>
    </source>
</evidence>
<feature type="non-terminal residue" evidence="6">
    <location>
        <position position="1"/>
    </location>
</feature>
<dbReference type="Pfam" id="PF03947">
    <property type="entry name" value="Ribosomal_L2_C"/>
    <property type="match status" value="1"/>
</dbReference>
<dbReference type="GO" id="GO:0003735">
    <property type="term" value="F:structural constituent of ribosome"/>
    <property type="evidence" value="ECO:0007669"/>
    <property type="project" value="InterPro"/>
</dbReference>
<comment type="caution">
    <text evidence="6">The sequence shown here is derived from an EMBL/GenBank/DDBJ whole genome shotgun (WGS) entry which is preliminary data.</text>
</comment>
<dbReference type="GO" id="GO:0002181">
    <property type="term" value="P:cytoplasmic translation"/>
    <property type="evidence" value="ECO:0007669"/>
    <property type="project" value="TreeGrafter"/>
</dbReference>
<keyword evidence="2" id="KW-0689">Ribosomal protein</keyword>
<dbReference type="GO" id="GO:0003723">
    <property type="term" value="F:RNA binding"/>
    <property type="evidence" value="ECO:0007669"/>
    <property type="project" value="TreeGrafter"/>
</dbReference>
<protein>
    <recommendedName>
        <fullName evidence="5">Large ribosomal subunit protein uL2 C-terminal domain-containing protein</fullName>
    </recommendedName>
</protein>
<feature type="non-terminal residue" evidence="6">
    <location>
        <position position="310"/>
    </location>
</feature>
<accession>A0AAW0I850</accession>
<keyword evidence="7" id="KW-1185">Reference proteome</keyword>
<keyword evidence="3" id="KW-0687">Ribonucleoprotein</keyword>
<evidence type="ECO:0000256" key="1">
    <source>
        <dbReference type="ARBA" id="ARBA00005636"/>
    </source>
</evidence>
<dbReference type="PANTHER" id="PTHR13691">
    <property type="entry name" value="RIBOSOMAL PROTEIN L2"/>
    <property type="match status" value="1"/>
</dbReference>
<dbReference type="InterPro" id="IPR022669">
    <property type="entry name" value="Ribosomal_uL2_C"/>
</dbReference>
<feature type="domain" description="Large ribosomal subunit protein uL2 C-terminal" evidence="5">
    <location>
        <begin position="125"/>
        <end position="228"/>
    </location>
</feature>
<dbReference type="SUPFAM" id="SSF50104">
    <property type="entry name" value="Translation proteins SH3-like domain"/>
    <property type="match status" value="1"/>
</dbReference>
<feature type="region of interest" description="Disordered" evidence="4">
    <location>
        <begin position="238"/>
        <end position="261"/>
    </location>
</feature>
<organism evidence="6 7">
    <name type="scientific">Myodes glareolus</name>
    <name type="common">Bank vole</name>
    <name type="synonym">Clethrionomys glareolus</name>
    <dbReference type="NCBI Taxonomy" id="447135"/>
    <lineage>
        <taxon>Eukaryota</taxon>
        <taxon>Metazoa</taxon>
        <taxon>Chordata</taxon>
        <taxon>Craniata</taxon>
        <taxon>Vertebrata</taxon>
        <taxon>Euteleostomi</taxon>
        <taxon>Mammalia</taxon>
        <taxon>Eutheria</taxon>
        <taxon>Euarchontoglires</taxon>
        <taxon>Glires</taxon>
        <taxon>Rodentia</taxon>
        <taxon>Myomorpha</taxon>
        <taxon>Muroidea</taxon>
        <taxon>Cricetidae</taxon>
        <taxon>Arvicolinae</taxon>
        <taxon>Myodes</taxon>
    </lineage>
</organism>
<evidence type="ECO:0000313" key="7">
    <source>
        <dbReference type="Proteomes" id="UP001488838"/>
    </source>
</evidence>
<sequence>AEGIDLLLQLLESRAENKAAYFNSEEKVQTRLEQESGRFRSDLNNSCYELCDPRLQERCCFCVEHHKYFTEQQRFIKENIENINHDPENSVPHLKVVFHDVHVFKKQNKLGYPHWTVKCGKKTQVNIGNVLVVGTMREDTIVCCLEEKPGDRGELAQTSWTYVMVISQSLETEKTGFKNGISLGNRAVVGAEAIESITEKPALKYKTNSSFWQTTSEESSEKSTLSVKVASQQWTRHATSGAETRELTSEHHARTPGSSGRIQNLGIWSRGMLINRARQGPESFAIIFKFPVVSPRISRANCWSLMGVFH</sequence>
<dbReference type="PANTHER" id="PTHR13691:SF16">
    <property type="entry name" value="LARGE RIBOSOMAL SUBUNIT PROTEIN UL2"/>
    <property type="match status" value="1"/>
</dbReference>
<comment type="similarity">
    <text evidence="1">Belongs to the universal ribosomal protein uL2 family.</text>
</comment>
<dbReference type="SMART" id="SM01382">
    <property type="entry name" value="Ribosomal_L2_C"/>
    <property type="match status" value="1"/>
</dbReference>
<proteinExistence type="inferred from homology"/>
<dbReference type="InterPro" id="IPR002171">
    <property type="entry name" value="Ribosomal_uL2"/>
</dbReference>
<dbReference type="InterPro" id="IPR008991">
    <property type="entry name" value="Translation_prot_SH3-like_sf"/>
</dbReference>